<evidence type="ECO:0000256" key="1">
    <source>
        <dbReference type="SAM" id="Phobius"/>
    </source>
</evidence>
<feature type="transmembrane region" description="Helical" evidence="1">
    <location>
        <begin position="7"/>
        <end position="23"/>
    </location>
</feature>
<gene>
    <name evidence="2" type="ORF">GJA_940</name>
</gene>
<feature type="transmembrane region" description="Helical" evidence="1">
    <location>
        <begin position="357"/>
        <end position="388"/>
    </location>
</feature>
<keyword evidence="1" id="KW-1133">Transmembrane helix</keyword>
<sequence>MKVKPIAVLYAVYLAFFFSIFFRSNESAISEYVSTMFGLMCIFLLILQNGIKTLQAEWQRRLFIFFALVFGIFCCMQLHDNNSYTVALYLKVMLFIWFFSVFEVDRQDFILFINRTYLLYLLVATLLWSGLVPNTLFEYVDTEEFRVNLGFLHYGILYGVEGSPATIDSYSSLVLLINLFMYSGSHRKFYLAASLFGVLASFRLTPLVAVFAVFALYPFYKNRRYLSSLILVSISALFVAVLLAVGMDGNMSIFGSDVDMRMLAYSLTHARSMIWEQQLSHVMQNFTWVDYIFGHFSVAEFSVPTFQLDGSDSGAFESNPHNNYLLLFYRSPFLFIAFYFVFIFCQHRNFSKENFPILFFIFLAGFMNSSLISLGNPIFLMFITYVLVKRNFPERISMRHVAGTDIK</sequence>
<dbReference type="RefSeq" id="WP_144241421.1">
    <property type="nucleotide sequence ID" value="NZ_BCTH01000030.1"/>
</dbReference>
<proteinExistence type="predicted"/>
<feature type="transmembrane region" description="Helical" evidence="1">
    <location>
        <begin position="29"/>
        <end position="50"/>
    </location>
</feature>
<feature type="transmembrane region" description="Helical" evidence="1">
    <location>
        <begin position="85"/>
        <end position="105"/>
    </location>
</feature>
<feature type="transmembrane region" description="Helical" evidence="1">
    <location>
        <begin position="189"/>
        <end position="219"/>
    </location>
</feature>
<organism evidence="2 3">
    <name type="scientific">Janthinobacterium agaricidamnosum NBRC 102515 = DSM 9628</name>
    <dbReference type="NCBI Taxonomy" id="1349767"/>
    <lineage>
        <taxon>Bacteria</taxon>
        <taxon>Pseudomonadati</taxon>
        <taxon>Pseudomonadota</taxon>
        <taxon>Betaproteobacteria</taxon>
        <taxon>Burkholderiales</taxon>
        <taxon>Oxalobacteraceae</taxon>
        <taxon>Janthinobacterium</taxon>
    </lineage>
</organism>
<dbReference type="Proteomes" id="UP000027604">
    <property type="component" value="Chromosome I"/>
</dbReference>
<dbReference type="HOGENOM" id="CLU_675749_0_0_4"/>
<feature type="transmembrane region" description="Helical" evidence="1">
    <location>
        <begin position="117"/>
        <end position="136"/>
    </location>
</feature>
<name>W0V147_9BURK</name>
<feature type="transmembrane region" description="Helical" evidence="1">
    <location>
        <begin position="327"/>
        <end position="345"/>
    </location>
</feature>
<keyword evidence="1" id="KW-0472">Membrane</keyword>
<keyword evidence="3" id="KW-1185">Reference proteome</keyword>
<dbReference type="AlphaFoldDB" id="W0V147"/>
<dbReference type="KEGG" id="jag:GJA_940"/>
<evidence type="ECO:0000313" key="3">
    <source>
        <dbReference type="Proteomes" id="UP000027604"/>
    </source>
</evidence>
<feature type="transmembrane region" description="Helical" evidence="1">
    <location>
        <begin position="62"/>
        <end position="79"/>
    </location>
</feature>
<dbReference type="PATRIC" id="fig|1349767.4.peg.2676"/>
<dbReference type="STRING" id="1349767.GJA_940"/>
<evidence type="ECO:0000313" key="2">
    <source>
        <dbReference type="EMBL" id="CDG81596.1"/>
    </source>
</evidence>
<dbReference type="EMBL" id="HG322949">
    <property type="protein sequence ID" value="CDG81596.1"/>
    <property type="molecule type" value="Genomic_DNA"/>
</dbReference>
<accession>W0V147</accession>
<protein>
    <submittedName>
        <fullName evidence="2">Putative membrane protein</fullName>
    </submittedName>
</protein>
<keyword evidence="1" id="KW-0812">Transmembrane</keyword>
<feature type="transmembrane region" description="Helical" evidence="1">
    <location>
        <begin position="225"/>
        <end position="245"/>
    </location>
</feature>
<reference evidence="2 3" key="1">
    <citation type="journal article" date="2015" name="Genome Announc.">
        <title>Genome Sequence of Mushroom Soft-Rot Pathogen Janthinobacterium agaricidamnosum.</title>
        <authorList>
            <person name="Graupner K."/>
            <person name="Lackner G."/>
            <person name="Hertweck C."/>
        </authorList>
    </citation>
    <scope>NUCLEOTIDE SEQUENCE [LARGE SCALE GENOMIC DNA]</scope>
    <source>
        <strain evidence="3">NBRC 102515 / DSM 9628</strain>
    </source>
</reference>